<accession>B0TCY7</accession>
<dbReference type="Proteomes" id="UP000008550">
    <property type="component" value="Chromosome"/>
</dbReference>
<dbReference type="EMBL" id="CP000930">
    <property type="protein sequence ID" value="ABZ85438.1"/>
    <property type="molecule type" value="Genomic_DNA"/>
</dbReference>
<dbReference type="AlphaFoldDB" id="B0TCY7"/>
<evidence type="ECO:0000313" key="2">
    <source>
        <dbReference type="Proteomes" id="UP000008550"/>
    </source>
</evidence>
<dbReference type="STRING" id="498761.HM1_2929"/>
<reference evidence="1 2" key="1">
    <citation type="journal article" date="2008" name="J. Bacteriol.">
        <title>The genome of Heliobacterium modesticaldum, a phototrophic representative of the Firmicutes containing the simplest photosynthetic apparatus.</title>
        <authorList>
            <person name="Sattley W.M."/>
            <person name="Madigan M.T."/>
            <person name="Swingley W.D."/>
            <person name="Cheung P.C."/>
            <person name="Clocksin K.M."/>
            <person name="Conrad A.L."/>
            <person name="Dejesa L.C."/>
            <person name="Honchak B.M."/>
            <person name="Jung D.O."/>
            <person name="Karbach L.E."/>
            <person name="Kurdoglu A."/>
            <person name="Lahiri S."/>
            <person name="Mastrian S.D."/>
            <person name="Page L.E."/>
            <person name="Taylor H.L."/>
            <person name="Wang Z.T."/>
            <person name="Raymond J."/>
            <person name="Chen M."/>
            <person name="Blankenship R.E."/>
            <person name="Touchman J.W."/>
        </authorList>
    </citation>
    <scope>NUCLEOTIDE SEQUENCE [LARGE SCALE GENOMIC DNA]</scope>
    <source>
        <strain evidence="2">ATCC 51547 / Ice1</strain>
    </source>
</reference>
<gene>
    <name evidence="1" type="ORF">HM1_2929</name>
</gene>
<evidence type="ECO:0000313" key="1">
    <source>
        <dbReference type="EMBL" id="ABZ85438.1"/>
    </source>
</evidence>
<keyword evidence="2" id="KW-1185">Reference proteome</keyword>
<dbReference type="KEGG" id="hmo:HM1_2929"/>
<dbReference type="HOGENOM" id="CLU_3344460_0_0_9"/>
<protein>
    <submittedName>
        <fullName evidence="1">Uncharacterized protein</fullName>
    </submittedName>
</protein>
<proteinExistence type="predicted"/>
<sequence>MFEKAVLWYVCNNSENMHGKKSYAEAAMRYHTALYCA</sequence>
<organism evidence="1 2">
    <name type="scientific">Heliobacterium modesticaldum (strain ATCC 51547 / Ice1)</name>
    <dbReference type="NCBI Taxonomy" id="498761"/>
    <lineage>
        <taxon>Bacteria</taxon>
        <taxon>Bacillati</taxon>
        <taxon>Bacillota</taxon>
        <taxon>Clostridia</taxon>
        <taxon>Eubacteriales</taxon>
        <taxon>Heliobacteriaceae</taxon>
        <taxon>Heliomicrobium</taxon>
    </lineage>
</organism>
<name>B0TCY7_HELMI</name>